<accession>A0ABQ9WBA2</accession>
<organism evidence="2 3">
    <name type="scientific">Saguinus oedipus</name>
    <name type="common">Cotton-top tamarin</name>
    <name type="synonym">Oedipomidas oedipus</name>
    <dbReference type="NCBI Taxonomy" id="9490"/>
    <lineage>
        <taxon>Eukaryota</taxon>
        <taxon>Metazoa</taxon>
        <taxon>Chordata</taxon>
        <taxon>Craniata</taxon>
        <taxon>Vertebrata</taxon>
        <taxon>Euteleostomi</taxon>
        <taxon>Mammalia</taxon>
        <taxon>Eutheria</taxon>
        <taxon>Euarchontoglires</taxon>
        <taxon>Primates</taxon>
        <taxon>Haplorrhini</taxon>
        <taxon>Platyrrhini</taxon>
        <taxon>Cebidae</taxon>
        <taxon>Callitrichinae</taxon>
        <taxon>Saguinus</taxon>
    </lineage>
</organism>
<dbReference type="EMBL" id="JASSZA010000002">
    <property type="protein sequence ID" value="KAK2118329.1"/>
    <property type="molecule type" value="Genomic_DNA"/>
</dbReference>
<evidence type="ECO:0000313" key="2">
    <source>
        <dbReference type="EMBL" id="KAK2118329.1"/>
    </source>
</evidence>
<evidence type="ECO:0000313" key="3">
    <source>
        <dbReference type="Proteomes" id="UP001266305"/>
    </source>
</evidence>
<protein>
    <submittedName>
        <fullName evidence="2">Uncharacterized protein</fullName>
    </submittedName>
</protein>
<comment type="caution">
    <text evidence="2">The sequence shown here is derived from an EMBL/GenBank/DDBJ whole genome shotgun (WGS) entry which is preliminary data.</text>
</comment>
<proteinExistence type="predicted"/>
<dbReference type="Proteomes" id="UP001266305">
    <property type="component" value="Unassembled WGS sequence"/>
</dbReference>
<sequence>MVCAHSHYPSVNLAYQACTWRIHAQHRQGSRPLNTTVYRQSLPQHLEAQPETRELPSFLLSSLDLSSQIMPILPLKPPKPDPPPASSDSVKSFCPQVPELSSWCYQRDCQGLQPVLLQALRLTVQGTAMALLADQ</sequence>
<reference evidence="2 3" key="1">
    <citation type="submission" date="2023-05" db="EMBL/GenBank/DDBJ databases">
        <title>B98-5 Cell Line De Novo Hybrid Assembly: An Optical Mapping Approach.</title>
        <authorList>
            <person name="Kananen K."/>
            <person name="Auerbach J.A."/>
            <person name="Kautto E."/>
            <person name="Blachly J.S."/>
        </authorList>
    </citation>
    <scope>NUCLEOTIDE SEQUENCE [LARGE SCALE GENOMIC DNA]</scope>
    <source>
        <strain evidence="2">B95-8</strain>
        <tissue evidence="2">Cell line</tissue>
    </source>
</reference>
<name>A0ABQ9WBA2_SAGOE</name>
<evidence type="ECO:0000256" key="1">
    <source>
        <dbReference type="SAM" id="MobiDB-lite"/>
    </source>
</evidence>
<feature type="compositionally biased region" description="Pro residues" evidence="1">
    <location>
        <begin position="74"/>
        <end position="85"/>
    </location>
</feature>
<keyword evidence="3" id="KW-1185">Reference proteome</keyword>
<gene>
    <name evidence="2" type="ORF">P7K49_005216</name>
</gene>
<feature type="region of interest" description="Disordered" evidence="1">
    <location>
        <begin position="72"/>
        <end position="91"/>
    </location>
</feature>